<evidence type="ECO:0000313" key="5">
    <source>
        <dbReference type="EMBL" id="RXS98008.1"/>
    </source>
</evidence>
<feature type="signal peptide" evidence="3">
    <location>
        <begin position="1"/>
        <end position="21"/>
    </location>
</feature>
<feature type="chain" id="PRO_5020740383" evidence="3">
    <location>
        <begin position="22"/>
        <end position="525"/>
    </location>
</feature>
<evidence type="ECO:0000256" key="2">
    <source>
        <dbReference type="SAM" id="MobiDB-lite"/>
    </source>
</evidence>
<evidence type="ECO:0000313" key="6">
    <source>
        <dbReference type="Proteomes" id="UP000290253"/>
    </source>
</evidence>
<keyword evidence="6" id="KW-1185">Reference proteome</keyword>
<sequence length="525" mass="57178">MKSLRLLLPLLALCPAAFSRAEVTLPHLLSSHMVLQRNRPIHLWGWADPGEQVTATLHGSSAAAKADDLGHWSLYLPAEKAGGPYQVTIAGTNRIVLDDVLVGDVWVASGQSNMEFPLLGFGPTTPMQNGAEEIRNANQPQLRLMLVQKATSPYPLQDVNTDPQAGSPEGWTLCTPDTAAHFSAAAYFFAREIAAKEHVPVGVIDSTWGGTPGESWVSMDGLAADPGLMPVFAFWADKSRDAGDVPRLQAAEKRADEAATAAGKPKPQHPWHPDLRSWNPSWLFNGMIAPLTPLPIQGVIWYQGETNSDVRRALSYERIFPALIEDWRKQWGQGDFPFLYVQISSFRSNAGEDWPVIREAQRRTLKLVNTAMAVTIDIGNPENVHPADKQDVGHRLALAARAVAYGEQVEDSGPLFRQATPAGDAIQVWFDHGDGLTAKHGELTGFEVAGADRNFTRAEAKIEHHEAGEYISVSSPSVSQPLYVRYGWQNAPAPTLNLYNAAGLPASPFTSEKDIPAPDPAHPTN</sequence>
<keyword evidence="1" id="KW-0378">Hydrolase</keyword>
<dbReference type="SUPFAM" id="SSF52266">
    <property type="entry name" value="SGNH hydrolase"/>
    <property type="match status" value="1"/>
</dbReference>
<dbReference type="InterPro" id="IPR039329">
    <property type="entry name" value="SIAE"/>
</dbReference>
<dbReference type="GO" id="GO:0001681">
    <property type="term" value="F:sialate O-acetylesterase activity"/>
    <property type="evidence" value="ECO:0007669"/>
    <property type="project" value="InterPro"/>
</dbReference>
<dbReference type="GO" id="GO:0005975">
    <property type="term" value="P:carbohydrate metabolic process"/>
    <property type="evidence" value="ECO:0007669"/>
    <property type="project" value="TreeGrafter"/>
</dbReference>
<keyword evidence="3" id="KW-0732">Signal</keyword>
<feature type="region of interest" description="Disordered" evidence="2">
    <location>
        <begin position="249"/>
        <end position="273"/>
    </location>
</feature>
<dbReference type="OrthoDB" id="9795554at2"/>
<dbReference type="RefSeq" id="WP_129207787.1">
    <property type="nucleotide sequence ID" value="NZ_BMGU01000001.1"/>
</dbReference>
<dbReference type="PANTHER" id="PTHR22901">
    <property type="entry name" value="SIALATE O-ACETYLESTERASE"/>
    <property type="match status" value="1"/>
</dbReference>
<dbReference type="Proteomes" id="UP000290253">
    <property type="component" value="Unassembled WGS sequence"/>
</dbReference>
<evidence type="ECO:0000256" key="3">
    <source>
        <dbReference type="SAM" id="SignalP"/>
    </source>
</evidence>
<accession>A0A4Q1SK05</accession>
<reference evidence="5 6" key="1">
    <citation type="journal article" date="2016" name="Int. J. Syst. Evol. Microbiol.">
        <title>Acidipila dinghuensis sp. nov., an acidobacterium isolated from forest soil.</title>
        <authorList>
            <person name="Jiang Y.W."/>
            <person name="Wang J."/>
            <person name="Chen M.H."/>
            <person name="Lv Y.Y."/>
            <person name="Qiu L.H."/>
        </authorList>
    </citation>
    <scope>NUCLEOTIDE SEQUENCE [LARGE SCALE GENOMIC DNA]</scope>
    <source>
        <strain evidence="5 6">DHOF10</strain>
    </source>
</reference>
<dbReference type="Gene3D" id="3.40.50.1110">
    <property type="entry name" value="SGNH hydrolase"/>
    <property type="match status" value="1"/>
</dbReference>
<gene>
    <name evidence="5" type="ORF">ESZ00_09235</name>
</gene>
<dbReference type="PANTHER" id="PTHR22901:SF0">
    <property type="entry name" value="SIALATE O-ACETYLESTERASE"/>
    <property type="match status" value="1"/>
</dbReference>
<feature type="domain" description="Sialate O-acetylesterase" evidence="4">
    <location>
        <begin position="295"/>
        <end position="399"/>
    </location>
</feature>
<dbReference type="EMBL" id="SDMK01000001">
    <property type="protein sequence ID" value="RXS98008.1"/>
    <property type="molecule type" value="Genomic_DNA"/>
</dbReference>
<dbReference type="InterPro" id="IPR005181">
    <property type="entry name" value="SASA"/>
</dbReference>
<organism evidence="5 6">
    <name type="scientific">Silvibacterium dinghuense</name>
    <dbReference type="NCBI Taxonomy" id="1560006"/>
    <lineage>
        <taxon>Bacteria</taxon>
        <taxon>Pseudomonadati</taxon>
        <taxon>Acidobacteriota</taxon>
        <taxon>Terriglobia</taxon>
        <taxon>Terriglobales</taxon>
        <taxon>Acidobacteriaceae</taxon>
        <taxon>Silvibacterium</taxon>
    </lineage>
</organism>
<evidence type="ECO:0000256" key="1">
    <source>
        <dbReference type="ARBA" id="ARBA00022801"/>
    </source>
</evidence>
<dbReference type="Pfam" id="PF03629">
    <property type="entry name" value="SASA"/>
    <property type="match status" value="1"/>
</dbReference>
<dbReference type="AlphaFoldDB" id="A0A4Q1SK05"/>
<comment type="caution">
    <text evidence="5">The sequence shown here is derived from an EMBL/GenBank/DDBJ whole genome shotgun (WGS) entry which is preliminary data.</text>
</comment>
<evidence type="ECO:0000259" key="4">
    <source>
        <dbReference type="Pfam" id="PF03629"/>
    </source>
</evidence>
<name>A0A4Q1SK05_9BACT</name>
<protein>
    <submittedName>
        <fullName evidence="5">Sialate O-acetylesterase</fullName>
    </submittedName>
</protein>
<dbReference type="InterPro" id="IPR036514">
    <property type="entry name" value="SGNH_hydro_sf"/>
</dbReference>
<proteinExistence type="predicted"/>